<dbReference type="InterPro" id="IPR027555">
    <property type="entry name" value="Mo5U34_MeTrfas-like"/>
</dbReference>
<proteinExistence type="inferred from homology"/>
<keyword evidence="4" id="KW-0489">Methyltransferase</keyword>
<dbReference type="NCBIfam" id="NF011650">
    <property type="entry name" value="PRK15068.1"/>
    <property type="match status" value="1"/>
</dbReference>
<accession>A0A1L8CPZ5</accession>
<dbReference type="GO" id="GO:0016765">
    <property type="term" value="F:transferase activity, transferring alkyl or aryl (other than methyl) groups"/>
    <property type="evidence" value="ECO:0007669"/>
    <property type="project" value="UniProtKB-UniRule"/>
</dbReference>
<dbReference type="OrthoDB" id="9772751at2"/>
<gene>
    <name evidence="3" type="primary">cmoB</name>
    <name evidence="4" type="ORF">MMIC_P1875</name>
</gene>
<feature type="binding site" evidence="3">
    <location>
        <begin position="186"/>
        <end position="187"/>
    </location>
    <ligand>
        <name>carboxy-S-adenosyl-L-methionine</name>
        <dbReference type="ChEBI" id="CHEBI:134278"/>
    </ligand>
</feature>
<organism evidence="4 5">
    <name type="scientific">Mariprofundus micogutta</name>
    <dbReference type="NCBI Taxonomy" id="1921010"/>
    <lineage>
        <taxon>Bacteria</taxon>
        <taxon>Pseudomonadati</taxon>
        <taxon>Pseudomonadota</taxon>
        <taxon>Candidatius Mariprofundia</taxon>
        <taxon>Mariprofundales</taxon>
        <taxon>Mariprofundaceae</taxon>
        <taxon>Mariprofundus</taxon>
    </lineage>
</organism>
<dbReference type="GO" id="GO:0032259">
    <property type="term" value="P:methylation"/>
    <property type="evidence" value="ECO:0007669"/>
    <property type="project" value="UniProtKB-KW"/>
</dbReference>
<sequence length="328" mass="36995">MKAYKDAEGLKLQEMLSQSSLAGFSDALIALHEKGWKKILKHGDLGRWQGGFESLPDVYPSETDFNASAVKIGSAADTDMSTAEIEAALKQMHPWRKGPFEVFGVHIDTEWHSDWKWDRLQQAISPLAGRTILDVGCGSGYHLWRMLACDAKMVVGIDPTPLFSMHFATIKRYVPDAAAFILPVGIEDMPHKMQSFDTVFSMGILYHRKSPIDHLIELKELLNDGGELVLDTLVIEGDETQCLMPHGRYAKMRNVWFIPSVDMLRLWMKRAGYKSVNVIDVSPTSIEEQRSTEWMTFESLPNFLDPNDHDKTIEGYPAPIRAVLTAKK</sequence>
<comment type="similarity">
    <text evidence="3">Belongs to the class I-like SAM-binding methyltransferase superfamily. CmoB family.</text>
</comment>
<dbReference type="STRING" id="1921010.MMIC_P1875"/>
<feature type="binding site" evidence="3">
    <location>
        <position position="116"/>
    </location>
    <ligand>
        <name>carboxy-S-adenosyl-L-methionine</name>
        <dbReference type="ChEBI" id="CHEBI:134278"/>
    </ligand>
</feature>
<feature type="binding site" evidence="3">
    <location>
        <position position="206"/>
    </location>
    <ligand>
        <name>carboxy-S-adenosyl-L-methionine</name>
        <dbReference type="ChEBI" id="CHEBI:134278"/>
    </ligand>
</feature>
<dbReference type="NCBIfam" id="TIGR00452">
    <property type="entry name" value="tRNA 5-methoxyuridine(34)/uridine 5-oxyacetic acid(34) synthase CmoB"/>
    <property type="match status" value="1"/>
</dbReference>
<evidence type="ECO:0000256" key="2">
    <source>
        <dbReference type="ARBA" id="ARBA00022694"/>
    </source>
</evidence>
<keyword evidence="2 3" id="KW-0819">tRNA processing</keyword>
<evidence type="ECO:0000256" key="3">
    <source>
        <dbReference type="HAMAP-Rule" id="MF_01590"/>
    </source>
</evidence>
<dbReference type="InterPro" id="IPR029063">
    <property type="entry name" value="SAM-dependent_MTases_sf"/>
</dbReference>
<dbReference type="RefSeq" id="WP_072660202.1">
    <property type="nucleotide sequence ID" value="NZ_BDFD01000017.1"/>
</dbReference>
<comment type="subunit">
    <text evidence="3">Homotetramer.</text>
</comment>
<dbReference type="Gene3D" id="3.40.50.150">
    <property type="entry name" value="Vaccinia Virus protein VP39"/>
    <property type="match status" value="1"/>
</dbReference>
<comment type="caution">
    <text evidence="4">The sequence shown here is derived from an EMBL/GenBank/DDBJ whole genome shotgun (WGS) entry which is preliminary data.</text>
</comment>
<dbReference type="Proteomes" id="UP000231632">
    <property type="component" value="Unassembled WGS sequence"/>
</dbReference>
<comment type="function">
    <text evidence="3">Catalyzes carboxymethyl transfer from carboxy-S-adenosyl-L-methionine (Cx-SAM) to 5-hydroxyuridine (ho5U) to form 5-carboxymethoxyuridine (cmo5U) at position 34 in tRNAs.</text>
</comment>
<comment type="catalytic activity">
    <reaction evidence="3">
        <text>carboxy-S-adenosyl-L-methionine + 5-hydroxyuridine(34) in tRNA = 5-carboxymethoxyuridine(34) in tRNA + S-adenosyl-L-homocysteine + H(+)</text>
        <dbReference type="Rhea" id="RHEA:52848"/>
        <dbReference type="Rhea" id="RHEA-COMP:13381"/>
        <dbReference type="Rhea" id="RHEA-COMP:13383"/>
        <dbReference type="ChEBI" id="CHEBI:15378"/>
        <dbReference type="ChEBI" id="CHEBI:57856"/>
        <dbReference type="ChEBI" id="CHEBI:134278"/>
        <dbReference type="ChEBI" id="CHEBI:136877"/>
        <dbReference type="ChEBI" id="CHEBI:136879"/>
    </reaction>
</comment>
<feature type="binding site" evidence="3">
    <location>
        <position position="136"/>
    </location>
    <ligand>
        <name>carboxy-S-adenosyl-L-methionine</name>
        <dbReference type="ChEBI" id="CHEBI:134278"/>
    </ligand>
</feature>
<feature type="binding site" evidence="3">
    <location>
        <position position="97"/>
    </location>
    <ligand>
        <name>carboxy-S-adenosyl-L-methionine</name>
        <dbReference type="ChEBI" id="CHEBI:134278"/>
    </ligand>
</feature>
<dbReference type="GO" id="GO:0002098">
    <property type="term" value="P:tRNA wobble uridine modification"/>
    <property type="evidence" value="ECO:0007669"/>
    <property type="project" value="InterPro"/>
</dbReference>
<dbReference type="HAMAP" id="MF_01590">
    <property type="entry name" value="tRNA_carboxymethyltr_CmoB"/>
    <property type="match status" value="1"/>
</dbReference>
<dbReference type="Pfam" id="PF08003">
    <property type="entry name" value="Methyltransf_9"/>
    <property type="match status" value="1"/>
</dbReference>
<dbReference type="PANTHER" id="PTHR43464">
    <property type="entry name" value="METHYLTRANSFERASE"/>
    <property type="match status" value="1"/>
</dbReference>
<reference evidence="4 5" key="1">
    <citation type="journal article" date="2017" name="Arch. Microbiol.">
        <title>Mariprofundus micogutta sp. nov., a novel iron-oxidizing zetaproteobacterium isolated from a deep-sea hydrothermal field at the Bayonnaise knoll of the Izu-Ogasawara arc, and a description of Mariprofundales ord. nov. and Zetaproteobacteria classis nov.</title>
        <authorList>
            <person name="Makita H."/>
            <person name="Tanaka E."/>
            <person name="Mitsunobu S."/>
            <person name="Miyazaki M."/>
            <person name="Nunoura T."/>
            <person name="Uematsu K."/>
            <person name="Takaki Y."/>
            <person name="Nishi S."/>
            <person name="Shimamura S."/>
            <person name="Takai K."/>
        </authorList>
    </citation>
    <scope>NUCLEOTIDE SEQUENCE [LARGE SCALE GENOMIC DNA]</scope>
    <source>
        <strain evidence="4 5">ET2</strain>
    </source>
</reference>
<name>A0A1L8CPZ5_9PROT</name>
<evidence type="ECO:0000313" key="4">
    <source>
        <dbReference type="EMBL" id="GAV20899.1"/>
    </source>
</evidence>
<protein>
    <recommendedName>
        <fullName evidence="3">tRNA U34 carboxymethyltransferase</fullName>
        <ecNumber evidence="3">2.5.1.-</ecNumber>
    </recommendedName>
</protein>
<dbReference type="AlphaFoldDB" id="A0A1L8CPZ5"/>
<dbReference type="GO" id="GO:0008168">
    <property type="term" value="F:methyltransferase activity"/>
    <property type="evidence" value="ECO:0007669"/>
    <property type="project" value="UniProtKB-KW"/>
</dbReference>
<dbReference type="EC" id="2.5.1.-" evidence="3"/>
<dbReference type="InterPro" id="IPR010017">
    <property type="entry name" value="CmoB"/>
</dbReference>
<evidence type="ECO:0000313" key="5">
    <source>
        <dbReference type="Proteomes" id="UP000231632"/>
    </source>
</evidence>
<feature type="binding site" evidence="3">
    <location>
        <begin position="158"/>
        <end position="160"/>
    </location>
    <ligand>
        <name>carboxy-S-adenosyl-L-methionine</name>
        <dbReference type="ChEBI" id="CHEBI:134278"/>
    </ligand>
</feature>
<dbReference type="CDD" id="cd02440">
    <property type="entry name" value="AdoMet_MTases"/>
    <property type="match status" value="1"/>
</dbReference>
<dbReference type="PANTHER" id="PTHR43464:SF95">
    <property type="entry name" value="TRNA U34 CARBOXYMETHYLTRANSFERASE"/>
    <property type="match status" value="1"/>
</dbReference>
<feature type="binding site" evidence="3">
    <location>
        <position position="111"/>
    </location>
    <ligand>
        <name>carboxy-S-adenosyl-L-methionine</name>
        <dbReference type="ChEBI" id="CHEBI:134278"/>
    </ligand>
</feature>
<evidence type="ECO:0000256" key="1">
    <source>
        <dbReference type="ARBA" id="ARBA00022679"/>
    </source>
</evidence>
<keyword evidence="5" id="KW-1185">Reference proteome</keyword>
<feature type="binding site" evidence="3">
    <location>
        <position position="202"/>
    </location>
    <ligand>
        <name>carboxy-S-adenosyl-L-methionine</name>
        <dbReference type="ChEBI" id="CHEBI:134278"/>
    </ligand>
</feature>
<keyword evidence="1 3" id="KW-0808">Transferase</keyword>
<dbReference type="EMBL" id="BDFD01000017">
    <property type="protein sequence ID" value="GAV20899.1"/>
    <property type="molecule type" value="Genomic_DNA"/>
</dbReference>
<feature type="binding site" evidence="3">
    <location>
        <position position="321"/>
    </location>
    <ligand>
        <name>carboxy-S-adenosyl-L-methionine</name>
        <dbReference type="ChEBI" id="CHEBI:134278"/>
    </ligand>
</feature>
<dbReference type="SUPFAM" id="SSF53335">
    <property type="entry name" value="S-adenosyl-L-methionine-dependent methyltransferases"/>
    <property type="match status" value="1"/>
</dbReference>